<feature type="domain" description="DUF4935" evidence="1">
    <location>
        <begin position="13"/>
        <end position="181"/>
    </location>
</feature>
<dbReference type="EMBL" id="PYAX01000020">
    <property type="protein sequence ID" value="PSL51525.1"/>
    <property type="molecule type" value="Genomic_DNA"/>
</dbReference>
<reference evidence="2 3" key="1">
    <citation type="submission" date="2018-03" db="EMBL/GenBank/DDBJ databases">
        <title>Genomic Encyclopedia of Type Strains, Phase III (KMG-III): the genomes of soil and plant-associated and newly described type strains.</title>
        <authorList>
            <person name="Whitman W."/>
        </authorList>
    </citation>
    <scope>NUCLEOTIDE SEQUENCE [LARGE SCALE GENOMIC DNA]</scope>
    <source>
        <strain evidence="2 3">CGMCC 4.7097</strain>
    </source>
</reference>
<protein>
    <submittedName>
        <fullName evidence="2">Uncharacterized protein DUF4935</fullName>
    </submittedName>
</protein>
<dbReference type="AlphaFoldDB" id="A0A2P8HZA1"/>
<dbReference type="Pfam" id="PF16289">
    <property type="entry name" value="PIN_12"/>
    <property type="match status" value="1"/>
</dbReference>
<evidence type="ECO:0000313" key="2">
    <source>
        <dbReference type="EMBL" id="PSL51525.1"/>
    </source>
</evidence>
<name>A0A2P8HZA1_SACCR</name>
<evidence type="ECO:0000313" key="3">
    <source>
        <dbReference type="Proteomes" id="UP000241118"/>
    </source>
</evidence>
<comment type="caution">
    <text evidence="2">The sequence shown here is derived from an EMBL/GenBank/DDBJ whole genome shotgun (WGS) entry which is preliminary data.</text>
</comment>
<dbReference type="InterPro" id="IPR032557">
    <property type="entry name" value="DUF4935"/>
</dbReference>
<evidence type="ECO:0000259" key="1">
    <source>
        <dbReference type="Pfam" id="PF16289"/>
    </source>
</evidence>
<gene>
    <name evidence="2" type="ORF">B0I31_12055</name>
</gene>
<organism evidence="2 3">
    <name type="scientific">Saccharothrix carnea</name>
    <dbReference type="NCBI Taxonomy" id="1280637"/>
    <lineage>
        <taxon>Bacteria</taxon>
        <taxon>Bacillati</taxon>
        <taxon>Actinomycetota</taxon>
        <taxon>Actinomycetes</taxon>
        <taxon>Pseudonocardiales</taxon>
        <taxon>Pseudonocardiaceae</taxon>
        <taxon>Saccharothrix</taxon>
    </lineage>
</organism>
<sequence>MLVSMLQRKRVAVVIDSNAVWDDWLLERDVWTRLAILSGHGLIEVCLPEVVVQELARGYKRALNNLVAGLEKLKLTKLASLLELNVPPNIADLNDSTTEKIATYVPRLRARLAELGVTTLPVPAVDQQTMLTRALEARKPFDAEGKNGYRDSLIWYTVLSMCKDRGPSTKIMFVTDNTKDFCDTKGELHESLLEEVVATGSSPIVTARNLRLAVQYLKDVEHLDTELELDEFPVVTPSREQIEAIITAACEQIAGQRVTTAEQVEYSDASDFSGFHTIIEDEADLQDIQPDLDTIEWELAGRDLDGRPMLEVSLDAGVTLDGMAFKADYYGADVDSVSVLDGDWNDHYMWVATYHRGRLSLLVYLTVDGMHFDAVELVNAEDIVREAISED</sequence>
<keyword evidence="3" id="KW-1185">Reference proteome</keyword>
<accession>A0A2P8HZA1</accession>
<dbReference type="Proteomes" id="UP000241118">
    <property type="component" value="Unassembled WGS sequence"/>
</dbReference>
<proteinExistence type="predicted"/>